<gene>
    <name evidence="3" type="ORF">EV200_103405</name>
    <name evidence="2" type="ORF">GCM10011413_26450</name>
</gene>
<proteinExistence type="predicted"/>
<feature type="transmembrane region" description="Helical" evidence="1">
    <location>
        <begin position="97"/>
        <end position="118"/>
    </location>
</feature>
<keyword evidence="1" id="KW-1133">Transmembrane helix</keyword>
<dbReference type="RefSeq" id="WP_132531496.1">
    <property type="nucleotide sequence ID" value="NZ_BMJO01000004.1"/>
</dbReference>
<comment type="caution">
    <text evidence="3">The sequence shown here is derived from an EMBL/GenBank/DDBJ whole genome shotgun (WGS) entry which is preliminary data.</text>
</comment>
<keyword evidence="5" id="KW-1185">Reference proteome</keyword>
<reference evidence="2" key="4">
    <citation type="submission" date="2024-05" db="EMBL/GenBank/DDBJ databases">
        <authorList>
            <person name="Sun Q."/>
            <person name="Zhou Y."/>
        </authorList>
    </citation>
    <scope>NUCLEOTIDE SEQUENCE</scope>
    <source>
        <strain evidence="2">CGMCC 1.15644</strain>
    </source>
</reference>
<feature type="transmembrane region" description="Helical" evidence="1">
    <location>
        <begin position="56"/>
        <end position="76"/>
    </location>
</feature>
<organism evidence="3 4">
    <name type="scientific">Pedobacter psychrotolerans</name>
    <dbReference type="NCBI Taxonomy" id="1843235"/>
    <lineage>
        <taxon>Bacteria</taxon>
        <taxon>Pseudomonadati</taxon>
        <taxon>Bacteroidota</taxon>
        <taxon>Sphingobacteriia</taxon>
        <taxon>Sphingobacteriales</taxon>
        <taxon>Sphingobacteriaceae</taxon>
        <taxon>Pedobacter</taxon>
    </lineage>
</organism>
<name>A0A4R2HF17_9SPHI</name>
<evidence type="ECO:0000313" key="5">
    <source>
        <dbReference type="Proteomes" id="UP000622648"/>
    </source>
</evidence>
<protein>
    <submittedName>
        <fullName evidence="3">Uncharacterized protein</fullName>
    </submittedName>
</protein>
<keyword evidence="1" id="KW-0812">Transmembrane</keyword>
<dbReference type="Proteomes" id="UP000622648">
    <property type="component" value="Unassembled WGS sequence"/>
</dbReference>
<accession>A0A4R2HF17</accession>
<evidence type="ECO:0000313" key="4">
    <source>
        <dbReference type="Proteomes" id="UP000295684"/>
    </source>
</evidence>
<dbReference type="EMBL" id="SLWO01000003">
    <property type="protein sequence ID" value="TCO27071.1"/>
    <property type="molecule type" value="Genomic_DNA"/>
</dbReference>
<dbReference type="EMBL" id="BMJO01000004">
    <property type="protein sequence ID" value="GGE58696.1"/>
    <property type="molecule type" value="Genomic_DNA"/>
</dbReference>
<reference evidence="2" key="1">
    <citation type="journal article" date="2014" name="Int. J. Syst. Evol. Microbiol.">
        <title>Complete genome of a new Firmicutes species belonging to the dominant human colonic microbiota ('Ruminococcus bicirculans') reveals two chromosomes and a selective capacity to utilize plant glucans.</title>
        <authorList>
            <consortium name="NISC Comparative Sequencing Program"/>
            <person name="Wegmann U."/>
            <person name="Louis P."/>
            <person name="Goesmann A."/>
            <person name="Henrissat B."/>
            <person name="Duncan S.H."/>
            <person name="Flint H.J."/>
        </authorList>
    </citation>
    <scope>NUCLEOTIDE SEQUENCE</scope>
    <source>
        <strain evidence="2">CGMCC 1.15644</strain>
    </source>
</reference>
<evidence type="ECO:0000313" key="2">
    <source>
        <dbReference type="EMBL" id="GGE58696.1"/>
    </source>
</evidence>
<dbReference type="AlphaFoldDB" id="A0A4R2HF17"/>
<reference evidence="3 4" key="3">
    <citation type="submission" date="2019-03" db="EMBL/GenBank/DDBJ databases">
        <title>Genomic Encyclopedia of Type Strains, Phase IV (KMG-IV): sequencing the most valuable type-strain genomes for metagenomic binning, comparative biology and taxonomic classification.</title>
        <authorList>
            <person name="Goeker M."/>
        </authorList>
    </citation>
    <scope>NUCLEOTIDE SEQUENCE [LARGE SCALE GENOMIC DNA]</scope>
    <source>
        <strain evidence="3 4">DSM 103236</strain>
    </source>
</reference>
<evidence type="ECO:0000256" key="1">
    <source>
        <dbReference type="SAM" id="Phobius"/>
    </source>
</evidence>
<sequence>MFWKKLLGSFDPIKQWTSFIELIIALCIALGVVSSFFSSFISAYTPPEYISFIKGVTLYICALFMTFRITGTILSARNNRNTNRNGQGYKYPPQLRIFCKVVRGISLTGILIAVFLFFQLHSKILRDCQESEDKLAIFVAKFSEKQDPGFVGQMMNDLHSKILDTGVIIDKLDKHLATISEFQLRDSISKFSKCYKKTILIYGSRDVTDGIFFCNIYLHNVMTQCSSVRIGDSLIRVEDPKIIEFKTAPEQVDVISNLVQSLIFSSHCEHRAAIDLVNHIRSGKLSIHNSKLLAYCSLIKGNSFVRLGLLDSARKSYLEGLKSEPLNHLLITNLARLGKKELNVNEKGKVDTFEKTEQFEKAIMSFTFPMDKVFKDEVTFERTFAVGEEAYFFKGGEKIDSLKVKNGDFVYFYTLLPNSKNYLKLNLANCKKGVFSFLLPENFVKIDFSRMNATLTFIFPDKTVYRVKSDRIKFLN</sequence>
<reference evidence="5" key="2">
    <citation type="journal article" date="2019" name="Int. J. Syst. Evol. Microbiol.">
        <title>The Global Catalogue of Microorganisms (GCM) 10K type strain sequencing project: providing services to taxonomists for standard genome sequencing and annotation.</title>
        <authorList>
            <consortium name="The Broad Institute Genomics Platform"/>
            <consortium name="The Broad Institute Genome Sequencing Center for Infectious Disease"/>
            <person name="Wu L."/>
            <person name="Ma J."/>
        </authorList>
    </citation>
    <scope>NUCLEOTIDE SEQUENCE [LARGE SCALE GENOMIC DNA]</scope>
    <source>
        <strain evidence="5">CGMCC 1.15644</strain>
    </source>
</reference>
<evidence type="ECO:0000313" key="3">
    <source>
        <dbReference type="EMBL" id="TCO27071.1"/>
    </source>
</evidence>
<dbReference type="Proteomes" id="UP000295684">
    <property type="component" value="Unassembled WGS sequence"/>
</dbReference>
<feature type="transmembrane region" description="Helical" evidence="1">
    <location>
        <begin position="20"/>
        <end position="44"/>
    </location>
</feature>
<keyword evidence="1" id="KW-0472">Membrane</keyword>